<name>A0A4R8SZM6_9MYCO</name>
<sequence length="73" mass="8198">MTDETPRELENDRTAMMLGLVPDKRSSEQRLLDAVLTNGESVNYRHGASAVSCCPLAGYRPGQRHMNRNPVRQ</sequence>
<reference evidence="1 2" key="1">
    <citation type="journal article" date="2019" name="Sci. Rep.">
        <title>Extended insight into the Mycobacterium chelonae-abscessus complex through whole genome sequencing of Mycobacterium salmoniphilum outbreak and Mycobacterium salmoniphilum-like strains.</title>
        <authorList>
            <person name="Behra P.R.K."/>
            <person name="Das S."/>
            <person name="Pettersson B.M.F."/>
            <person name="Shirreff L."/>
            <person name="DuCote T."/>
            <person name="Jacobsson K.G."/>
            <person name="Ennis D.G."/>
            <person name="Kirsebom L.A."/>
        </authorList>
    </citation>
    <scope>NUCLEOTIDE SEQUENCE [LARGE SCALE GENOMIC DNA]</scope>
    <source>
        <strain evidence="1 2">CCUG 60884</strain>
    </source>
</reference>
<evidence type="ECO:0000313" key="2">
    <source>
        <dbReference type="Proteomes" id="UP000294604"/>
    </source>
</evidence>
<organism evidence="1 2">
    <name type="scientific">Mycobacteroides salmoniphilum</name>
    <dbReference type="NCBI Taxonomy" id="404941"/>
    <lineage>
        <taxon>Bacteria</taxon>
        <taxon>Bacillati</taxon>
        <taxon>Actinomycetota</taxon>
        <taxon>Actinomycetes</taxon>
        <taxon>Mycobacteriales</taxon>
        <taxon>Mycobacteriaceae</taxon>
        <taxon>Mycobacteroides</taxon>
    </lineage>
</organism>
<evidence type="ECO:0000313" key="1">
    <source>
        <dbReference type="EMBL" id="TEA09080.1"/>
    </source>
</evidence>
<dbReference type="AlphaFoldDB" id="A0A4R8SZM6"/>
<accession>A0A4R8SZM6</accession>
<gene>
    <name evidence="1" type="ORF">CCUG60884_00249</name>
</gene>
<dbReference type="EMBL" id="PECL01000003">
    <property type="protein sequence ID" value="TEA09080.1"/>
    <property type="molecule type" value="Genomic_DNA"/>
</dbReference>
<protein>
    <submittedName>
        <fullName evidence="1">Uncharacterized protein</fullName>
    </submittedName>
</protein>
<proteinExistence type="predicted"/>
<dbReference type="Proteomes" id="UP000294604">
    <property type="component" value="Unassembled WGS sequence"/>
</dbReference>
<comment type="caution">
    <text evidence="1">The sequence shown here is derived from an EMBL/GenBank/DDBJ whole genome shotgun (WGS) entry which is preliminary data.</text>
</comment>